<protein>
    <submittedName>
        <fullName evidence="1">Uncharacterized protein</fullName>
    </submittedName>
</protein>
<dbReference type="EMBL" id="CM064437">
    <property type="protein sequence ID" value="KAK3435615.1"/>
    <property type="molecule type" value="Genomic_DNA"/>
</dbReference>
<evidence type="ECO:0000313" key="1">
    <source>
        <dbReference type="EMBL" id="KAK3435615.1"/>
    </source>
</evidence>
<comment type="caution">
    <text evidence="1">The sequence shown here is derived from an EMBL/GenBank/DDBJ whole genome shotgun (WGS) entry which is preliminary data.</text>
</comment>
<gene>
    <name evidence="1" type="ORF">EUGRSUZ_C00337</name>
</gene>
<dbReference type="Proteomes" id="UP000030711">
    <property type="component" value="Chromosome 3"/>
</dbReference>
<sequence length="959" mass="106045">MDLIHLDIFLDSLRSLVCTVAELPTMVPDSFCNPSVHRKLTNLCLQFLKAALRPEHGDRANSAIEVLKSLSPLIMLAKSEVRMFAFCDELYSGCRERVRRCKESCCKFAEIYVQKAPENSELRASAVESIMEIFRALEHSDQVSFVEYVVKMTEGKSSFRLLAVDLIVPIVMSLKDPLGVQANEVNDPWGLRCLQVLVKGGSDLNSAIRACSLSNLVVCCKILKEVLGIGDGVSQKTEATINNLSKIQCLDEKAAVRKAALNLVTKLTSFYGGSFDEVLLKTMGMACSDPLVVIRKAAVSALSEVRFARSINHHGQLLDKTRVGCEIKTPLTHGDWHDDNDDAEPCSVTCAGDRVFLLQTMSNISLELPPDPAADLAHNLLKRIEGFDTHPTEVNAHVKVHRTVWVRQLLSRATQVIEKYISEDTQANEEGSFFTLPRSGNRRGRRSMTTSELLSQATIAAYKVGSLVIFCPSVDLSTVIPLLHEIITSGDLHPKSKLLPAPQVSLKHVAASLYLQGWLTLGKICFMDGKIAKRYILLFVQELEKSDSATLRNNLVVMMADFCVRYTALIDCHIVKITRCLGDPCELVRRQTFILLDYVKWRGVLFLRILLSLVHESEKIRELADFLFGNILRVKAPLLAYNSFVEAIFVLKDCCAHGGHYSSQSSQSESRLLFSIRGTDEISRSKRMRIYTCLLKQMAPEHLLATFAKICADILAAASDGMLNIEDATGQSVLQETGCFSDFACKEIRLPTSQNSTLESPEMDDESNGSGGTSPAAAEGWVISPAVRKSLIRNTIPIFIELKRLLESKNSLLTGSLMDCLRLLLKDYKNELDEILVADKQLQRELLHDMQKHEFAKARSEAAETVAVMEKSGNNHTPQASNAPSGVSCQNKSSNELQSNSRVASAPADAVAEATAYSLKEPRVRSCNGATGSRGTPSNRPREVLESLRRQPFCSDDEG</sequence>
<evidence type="ECO:0000313" key="2">
    <source>
        <dbReference type="Proteomes" id="UP000030711"/>
    </source>
</evidence>
<keyword evidence="2" id="KW-1185">Reference proteome</keyword>
<organism evidence="1 2">
    <name type="scientific">Eucalyptus grandis</name>
    <name type="common">Flooded gum</name>
    <dbReference type="NCBI Taxonomy" id="71139"/>
    <lineage>
        <taxon>Eukaryota</taxon>
        <taxon>Viridiplantae</taxon>
        <taxon>Streptophyta</taxon>
        <taxon>Embryophyta</taxon>
        <taxon>Tracheophyta</taxon>
        <taxon>Spermatophyta</taxon>
        <taxon>Magnoliopsida</taxon>
        <taxon>eudicotyledons</taxon>
        <taxon>Gunneridae</taxon>
        <taxon>Pentapetalae</taxon>
        <taxon>rosids</taxon>
        <taxon>malvids</taxon>
        <taxon>Myrtales</taxon>
        <taxon>Myrtaceae</taxon>
        <taxon>Myrtoideae</taxon>
        <taxon>Eucalypteae</taxon>
        <taxon>Eucalyptus</taxon>
    </lineage>
</organism>
<proteinExistence type="predicted"/>
<reference evidence="1 2" key="1">
    <citation type="journal article" date="2014" name="Nature">
        <title>The genome of Eucalyptus grandis.</title>
        <authorList>
            <person name="Myburg A.A."/>
            <person name="Grattapaglia D."/>
            <person name="Tuskan G.A."/>
            <person name="Hellsten U."/>
            <person name="Hayes R.D."/>
            <person name="Grimwood J."/>
            <person name="Jenkins J."/>
            <person name="Lindquist E."/>
            <person name="Tice H."/>
            <person name="Bauer D."/>
            <person name="Goodstein D.M."/>
            <person name="Dubchak I."/>
            <person name="Poliakov A."/>
            <person name="Mizrachi E."/>
            <person name="Kullan A.R."/>
            <person name="Hussey S.G."/>
            <person name="Pinard D."/>
            <person name="van der Merwe K."/>
            <person name="Singh P."/>
            <person name="van Jaarsveld I."/>
            <person name="Silva-Junior O.B."/>
            <person name="Togawa R.C."/>
            <person name="Pappas M.R."/>
            <person name="Faria D.A."/>
            <person name="Sansaloni C.P."/>
            <person name="Petroli C.D."/>
            <person name="Yang X."/>
            <person name="Ranjan P."/>
            <person name="Tschaplinski T.J."/>
            <person name="Ye C.Y."/>
            <person name="Li T."/>
            <person name="Sterck L."/>
            <person name="Vanneste K."/>
            <person name="Murat F."/>
            <person name="Soler M."/>
            <person name="Clemente H.S."/>
            <person name="Saidi N."/>
            <person name="Cassan-Wang H."/>
            <person name="Dunand C."/>
            <person name="Hefer C.A."/>
            <person name="Bornberg-Bauer E."/>
            <person name="Kersting A.R."/>
            <person name="Vining K."/>
            <person name="Amarasinghe V."/>
            <person name="Ranik M."/>
            <person name="Naithani S."/>
            <person name="Elser J."/>
            <person name="Boyd A.E."/>
            <person name="Liston A."/>
            <person name="Spatafora J.W."/>
            <person name="Dharmwardhana P."/>
            <person name="Raja R."/>
            <person name="Sullivan C."/>
            <person name="Romanel E."/>
            <person name="Alves-Ferreira M."/>
            <person name="Kulheim C."/>
            <person name="Foley W."/>
            <person name="Carocha V."/>
            <person name="Paiva J."/>
            <person name="Kudrna D."/>
            <person name="Brommonschenkel S.H."/>
            <person name="Pasquali G."/>
            <person name="Byrne M."/>
            <person name="Rigault P."/>
            <person name="Tibbits J."/>
            <person name="Spokevicius A."/>
            <person name="Jones R.C."/>
            <person name="Steane D.A."/>
            <person name="Vaillancourt R.E."/>
            <person name="Potts B.M."/>
            <person name="Joubert F."/>
            <person name="Barry K."/>
            <person name="Pappas G.J."/>
            <person name="Strauss S.H."/>
            <person name="Jaiswal P."/>
            <person name="Grima-Pettenati J."/>
            <person name="Salse J."/>
            <person name="Van de Peer Y."/>
            <person name="Rokhsar D.S."/>
            <person name="Schmutz J."/>
        </authorList>
    </citation>
    <scope>NUCLEOTIDE SEQUENCE [LARGE SCALE GENOMIC DNA]</scope>
    <source>
        <strain evidence="2">cv. BRASUZ1</strain>
        <tissue evidence="1">Leaf extractions</tissue>
    </source>
</reference>
<accession>A0ACC3L9H5</accession>
<name>A0ACC3L9H5_EUCGR</name>